<dbReference type="RefSeq" id="WP_066148330.1">
    <property type="nucleotide sequence ID" value="NZ_JACIDF010000004.1"/>
</dbReference>
<gene>
    <name evidence="2" type="ORF">P9850_08525</name>
</gene>
<accession>A0ABD5IUA4</accession>
<organism evidence="2 3">
    <name type="scientific">Anoxybacteroides rupiense</name>
    <dbReference type="NCBI Taxonomy" id="311460"/>
    <lineage>
        <taxon>Bacteria</taxon>
        <taxon>Bacillati</taxon>
        <taxon>Bacillota</taxon>
        <taxon>Bacilli</taxon>
        <taxon>Bacillales</taxon>
        <taxon>Anoxybacillaceae</taxon>
        <taxon>Anoxybacteroides</taxon>
    </lineage>
</organism>
<dbReference type="Proteomes" id="UP001339962">
    <property type="component" value="Unassembled WGS sequence"/>
</dbReference>
<reference evidence="2 3" key="1">
    <citation type="submission" date="2023-03" db="EMBL/GenBank/DDBJ databases">
        <title>Bacillus Genome Sequencing.</title>
        <authorList>
            <person name="Dunlap C."/>
        </authorList>
    </citation>
    <scope>NUCLEOTIDE SEQUENCE [LARGE SCALE GENOMIC DNA]</scope>
    <source>
        <strain evidence="2 3">NRS-38</strain>
    </source>
</reference>
<feature type="coiled-coil region" evidence="1">
    <location>
        <begin position="16"/>
        <end position="100"/>
    </location>
</feature>
<name>A0ABD5IUA4_9BACL</name>
<dbReference type="AlphaFoldDB" id="A0ABD5IUA4"/>
<proteinExistence type="predicted"/>
<evidence type="ECO:0000313" key="2">
    <source>
        <dbReference type="EMBL" id="MED5051900.1"/>
    </source>
</evidence>
<comment type="caution">
    <text evidence="2">The sequence shown here is derived from an EMBL/GenBank/DDBJ whole genome shotgun (WGS) entry which is preliminary data.</text>
</comment>
<sequence>MGQNPPNHQIQLQQKIIHYRSEIAKYETQLKALETELQKEKLRNEYLLDKLHLTETTHIEPYEKKIAQLEQQMLSYEVALEEAERQIQHLKQLKYTEHEEKTVPAVTKAQAFFAYSLLLPETSEEEIIVIGDFVIQNIGNEPLSNLIVCIRSSPKRAGELSGKIATKPLPADSHASDAANETMLEWTFAYEDWKEKIKEGEYWLKPTHMKKLMPNEELRFSHFEMRINQIEDIRSVVVNGFVYCNEIPRGLASLNHIIINL</sequence>
<evidence type="ECO:0000256" key="1">
    <source>
        <dbReference type="SAM" id="Coils"/>
    </source>
</evidence>
<keyword evidence="1" id="KW-0175">Coiled coil</keyword>
<protein>
    <submittedName>
        <fullName evidence="2">Uncharacterized protein</fullName>
    </submittedName>
</protein>
<evidence type="ECO:0000313" key="3">
    <source>
        <dbReference type="Proteomes" id="UP001339962"/>
    </source>
</evidence>
<dbReference type="EMBL" id="JARTLI010000012">
    <property type="protein sequence ID" value="MED5051900.1"/>
    <property type="molecule type" value="Genomic_DNA"/>
</dbReference>